<dbReference type="InterPro" id="IPR036388">
    <property type="entry name" value="WH-like_DNA-bd_sf"/>
</dbReference>
<dbReference type="InterPro" id="IPR013324">
    <property type="entry name" value="RNA_pol_sigma_r3/r4-like"/>
</dbReference>
<dbReference type="InterPro" id="IPR013325">
    <property type="entry name" value="RNA_pol_sigma_r2"/>
</dbReference>
<feature type="domain" description="RNA polymerase sigma factor 70 region 4 type 2" evidence="6">
    <location>
        <begin position="116"/>
        <end position="168"/>
    </location>
</feature>
<dbReference type="NCBIfam" id="TIGR02937">
    <property type="entry name" value="sigma70-ECF"/>
    <property type="match status" value="1"/>
</dbReference>
<evidence type="ECO:0000256" key="2">
    <source>
        <dbReference type="ARBA" id="ARBA00023015"/>
    </source>
</evidence>
<dbReference type="InterPro" id="IPR039425">
    <property type="entry name" value="RNA_pol_sigma-70-like"/>
</dbReference>
<dbReference type="PANTHER" id="PTHR43133">
    <property type="entry name" value="RNA POLYMERASE ECF-TYPE SIGMA FACTO"/>
    <property type="match status" value="1"/>
</dbReference>
<accession>A0A5K7SFU0</accession>
<evidence type="ECO:0000259" key="6">
    <source>
        <dbReference type="Pfam" id="PF08281"/>
    </source>
</evidence>
<evidence type="ECO:0000256" key="1">
    <source>
        <dbReference type="ARBA" id="ARBA00010641"/>
    </source>
</evidence>
<gene>
    <name evidence="7" type="ORF">AQPE_4663</name>
</gene>
<dbReference type="Gene3D" id="1.10.1740.10">
    <property type="match status" value="1"/>
</dbReference>
<dbReference type="GO" id="GO:0016987">
    <property type="term" value="F:sigma factor activity"/>
    <property type="evidence" value="ECO:0007669"/>
    <property type="project" value="UniProtKB-KW"/>
</dbReference>
<dbReference type="PANTHER" id="PTHR43133:SF46">
    <property type="entry name" value="RNA POLYMERASE SIGMA-70 FACTOR ECF SUBFAMILY"/>
    <property type="match status" value="1"/>
</dbReference>
<keyword evidence="4" id="KW-0804">Transcription</keyword>
<keyword evidence="2" id="KW-0805">Transcription regulation</keyword>
<name>A0A5K7SFU0_9BACT</name>
<dbReference type="GO" id="GO:0003677">
    <property type="term" value="F:DNA binding"/>
    <property type="evidence" value="ECO:0007669"/>
    <property type="project" value="InterPro"/>
</dbReference>
<keyword evidence="8" id="KW-1185">Reference proteome</keyword>
<organism evidence="7 8">
    <name type="scientific">Aquipluma nitroreducens</name>
    <dbReference type="NCBI Taxonomy" id="2010828"/>
    <lineage>
        <taxon>Bacteria</taxon>
        <taxon>Pseudomonadati</taxon>
        <taxon>Bacteroidota</taxon>
        <taxon>Bacteroidia</taxon>
        <taxon>Marinilabiliales</taxon>
        <taxon>Prolixibacteraceae</taxon>
        <taxon>Aquipluma</taxon>
    </lineage>
</organism>
<dbReference type="SUPFAM" id="SSF88659">
    <property type="entry name" value="Sigma3 and sigma4 domains of RNA polymerase sigma factors"/>
    <property type="match status" value="1"/>
</dbReference>
<evidence type="ECO:0000256" key="4">
    <source>
        <dbReference type="ARBA" id="ARBA00023163"/>
    </source>
</evidence>
<dbReference type="NCBIfam" id="TIGR02985">
    <property type="entry name" value="Sig70_bacteroi1"/>
    <property type="match status" value="1"/>
</dbReference>
<dbReference type="InterPro" id="IPR007627">
    <property type="entry name" value="RNA_pol_sigma70_r2"/>
</dbReference>
<dbReference type="Proteomes" id="UP001193389">
    <property type="component" value="Chromosome"/>
</dbReference>
<evidence type="ECO:0000256" key="3">
    <source>
        <dbReference type="ARBA" id="ARBA00023082"/>
    </source>
</evidence>
<dbReference type="InterPro" id="IPR013249">
    <property type="entry name" value="RNA_pol_sigma70_r4_t2"/>
</dbReference>
<reference evidence="7" key="1">
    <citation type="journal article" date="2020" name="Int. J. Syst. Evol. Microbiol.">
        <title>Aquipluma nitroreducens gen. nov. sp. nov., a novel facultatively anaerobic bacterium isolated from a freshwater lake.</title>
        <authorList>
            <person name="Watanabe M."/>
            <person name="Kojima H."/>
            <person name="Fukui M."/>
        </authorList>
    </citation>
    <scope>NUCLEOTIDE SEQUENCE</scope>
    <source>
        <strain evidence="7">MeG22</strain>
    </source>
</reference>
<keyword evidence="3" id="KW-0731">Sigma factor</keyword>
<dbReference type="SUPFAM" id="SSF88946">
    <property type="entry name" value="Sigma2 domain of RNA polymerase sigma factors"/>
    <property type="match status" value="1"/>
</dbReference>
<proteinExistence type="inferred from homology"/>
<dbReference type="KEGG" id="anf:AQPE_4663"/>
<dbReference type="Pfam" id="PF08281">
    <property type="entry name" value="Sigma70_r4_2"/>
    <property type="match status" value="1"/>
</dbReference>
<dbReference type="GO" id="GO:0006352">
    <property type="term" value="P:DNA-templated transcription initiation"/>
    <property type="evidence" value="ECO:0007669"/>
    <property type="project" value="InterPro"/>
</dbReference>
<feature type="domain" description="RNA polymerase sigma-70 region 2" evidence="5">
    <location>
        <begin position="15"/>
        <end position="81"/>
    </location>
</feature>
<dbReference type="InterPro" id="IPR014284">
    <property type="entry name" value="RNA_pol_sigma-70_dom"/>
</dbReference>
<dbReference type="EMBL" id="AP018694">
    <property type="protein sequence ID" value="BBE20470.1"/>
    <property type="molecule type" value="Genomic_DNA"/>
</dbReference>
<dbReference type="Pfam" id="PF04542">
    <property type="entry name" value="Sigma70_r2"/>
    <property type="match status" value="1"/>
</dbReference>
<sequence>MYFLIVILMTEFDYLFRKYHRRLLLYTLKFVERESDALDIVQNVFVAIWENGKYKQKEELVQAYLFNSIKNGCLNYLKHQKIVQKFENETSFQLLEMEAVYYQSGEKSLIERENLKQINDAIDSLPAIYKEIIVLSRVEGLKNDEIATQLHLPIRTVETRVFRALSALREKISRKSFFILLSLRWLQ</sequence>
<dbReference type="InterPro" id="IPR014327">
    <property type="entry name" value="RNA_pol_sigma70_bacteroid"/>
</dbReference>
<dbReference type="AlphaFoldDB" id="A0A5K7SFU0"/>
<evidence type="ECO:0000313" key="8">
    <source>
        <dbReference type="Proteomes" id="UP001193389"/>
    </source>
</evidence>
<dbReference type="CDD" id="cd06171">
    <property type="entry name" value="Sigma70_r4"/>
    <property type="match status" value="1"/>
</dbReference>
<evidence type="ECO:0000259" key="5">
    <source>
        <dbReference type="Pfam" id="PF04542"/>
    </source>
</evidence>
<comment type="similarity">
    <text evidence="1">Belongs to the sigma-70 factor family. ECF subfamily.</text>
</comment>
<dbReference type="Gene3D" id="1.10.10.10">
    <property type="entry name" value="Winged helix-like DNA-binding domain superfamily/Winged helix DNA-binding domain"/>
    <property type="match status" value="1"/>
</dbReference>
<evidence type="ECO:0000313" key="7">
    <source>
        <dbReference type="EMBL" id="BBE20470.1"/>
    </source>
</evidence>
<protein>
    <submittedName>
        <fullName evidence="7">RNA polymerase ECF-type sigma factor</fullName>
    </submittedName>
</protein>